<sequence length="290" mass="29862">GADSRSAGPGPDADSSRSSVGGEGGGSKTQCGALQHFLGQQEELCTITGQGEEEGGEQQEAPSPPWTTGGSSVDSATCDAPAHIFGTLQWHQSSPLLLLVTVLRRQLDGPSTQGTAASPAATNRLHPPPPRQTTSPYGAEALSPALRGLSPQTRLRDAGDQQQHPGTPSQSPEYAERSPAVRKELESPAASCPLRDAPGPRVTGALQDQGSGDAGYDARQLAASLALALLLYAMYSERQALRRWTGRTLRGPRAALGAVSAAAGDVARMALSLTPNPAVSGYTGNALGVR</sequence>
<feature type="compositionally biased region" description="Basic and acidic residues" evidence="1">
    <location>
        <begin position="174"/>
        <end position="186"/>
    </location>
</feature>
<feature type="region of interest" description="Disordered" evidence="1">
    <location>
        <begin position="1"/>
        <end position="75"/>
    </location>
</feature>
<comment type="caution">
    <text evidence="2">The sequence shown here is derived from an EMBL/GenBank/DDBJ whole genome shotgun (WGS) entry which is preliminary data.</text>
</comment>
<feature type="non-terminal residue" evidence="2">
    <location>
        <position position="290"/>
    </location>
</feature>
<dbReference type="Proteomes" id="UP000485058">
    <property type="component" value="Unassembled WGS sequence"/>
</dbReference>
<name>A0A6A0AJ02_HAELA</name>
<feature type="non-terminal residue" evidence="2">
    <location>
        <position position="1"/>
    </location>
</feature>
<dbReference type="AlphaFoldDB" id="A0A6A0AJ02"/>
<proteinExistence type="predicted"/>
<keyword evidence="3" id="KW-1185">Reference proteome</keyword>
<evidence type="ECO:0000256" key="1">
    <source>
        <dbReference type="SAM" id="MobiDB-lite"/>
    </source>
</evidence>
<organism evidence="2 3">
    <name type="scientific">Haematococcus lacustris</name>
    <name type="common">Green alga</name>
    <name type="synonym">Haematococcus pluvialis</name>
    <dbReference type="NCBI Taxonomy" id="44745"/>
    <lineage>
        <taxon>Eukaryota</taxon>
        <taxon>Viridiplantae</taxon>
        <taxon>Chlorophyta</taxon>
        <taxon>core chlorophytes</taxon>
        <taxon>Chlorophyceae</taxon>
        <taxon>CS clade</taxon>
        <taxon>Chlamydomonadales</taxon>
        <taxon>Haematococcaceae</taxon>
        <taxon>Haematococcus</taxon>
    </lineage>
</organism>
<gene>
    <name evidence="2" type="ORF">HaLaN_32204</name>
</gene>
<evidence type="ECO:0000313" key="3">
    <source>
        <dbReference type="Proteomes" id="UP000485058"/>
    </source>
</evidence>
<feature type="region of interest" description="Disordered" evidence="1">
    <location>
        <begin position="109"/>
        <end position="138"/>
    </location>
</feature>
<protein>
    <submittedName>
        <fullName evidence="2">Uncharacterized protein</fullName>
    </submittedName>
</protein>
<reference evidence="2 3" key="1">
    <citation type="submission" date="2020-02" db="EMBL/GenBank/DDBJ databases">
        <title>Draft genome sequence of Haematococcus lacustris strain NIES-144.</title>
        <authorList>
            <person name="Morimoto D."/>
            <person name="Nakagawa S."/>
            <person name="Yoshida T."/>
            <person name="Sawayama S."/>
        </authorList>
    </citation>
    <scope>NUCLEOTIDE SEQUENCE [LARGE SCALE GENOMIC DNA]</scope>
    <source>
        <strain evidence="2 3">NIES-144</strain>
    </source>
</reference>
<dbReference type="EMBL" id="BLLF01007342">
    <property type="protein sequence ID" value="GFH32909.1"/>
    <property type="molecule type" value="Genomic_DNA"/>
</dbReference>
<evidence type="ECO:0000313" key="2">
    <source>
        <dbReference type="EMBL" id="GFH32909.1"/>
    </source>
</evidence>
<feature type="region of interest" description="Disordered" evidence="1">
    <location>
        <begin position="155"/>
        <end position="214"/>
    </location>
</feature>
<accession>A0A6A0AJ02</accession>
<feature type="compositionally biased region" description="Polar residues" evidence="1">
    <location>
        <begin position="160"/>
        <end position="172"/>
    </location>
</feature>
<feature type="compositionally biased region" description="Polar residues" evidence="1">
    <location>
        <begin position="66"/>
        <end position="75"/>
    </location>
</feature>